<dbReference type="OrthoDB" id="8862550at2759"/>
<organism evidence="2 3">
    <name type="scientific">Dissostichus mawsoni</name>
    <name type="common">Antarctic cod</name>
    <dbReference type="NCBI Taxonomy" id="36200"/>
    <lineage>
        <taxon>Eukaryota</taxon>
        <taxon>Metazoa</taxon>
        <taxon>Chordata</taxon>
        <taxon>Craniata</taxon>
        <taxon>Vertebrata</taxon>
        <taxon>Euteleostomi</taxon>
        <taxon>Actinopterygii</taxon>
        <taxon>Neopterygii</taxon>
        <taxon>Teleostei</taxon>
        <taxon>Neoteleostei</taxon>
        <taxon>Acanthomorphata</taxon>
        <taxon>Eupercaria</taxon>
        <taxon>Perciformes</taxon>
        <taxon>Notothenioidei</taxon>
        <taxon>Nototheniidae</taxon>
        <taxon>Dissostichus</taxon>
    </lineage>
</organism>
<dbReference type="Gene3D" id="3.30.70.1820">
    <property type="entry name" value="L1 transposable element, RRM domain"/>
    <property type="match status" value="1"/>
</dbReference>
<dbReference type="Proteomes" id="UP000518266">
    <property type="component" value="Unassembled WGS sequence"/>
</dbReference>
<dbReference type="AlphaFoldDB" id="A0A7J5XPZ5"/>
<proteinExistence type="predicted"/>
<reference evidence="2 3" key="1">
    <citation type="submission" date="2020-03" db="EMBL/GenBank/DDBJ databases">
        <title>Dissostichus mawsoni Genome sequencing and assembly.</title>
        <authorList>
            <person name="Park H."/>
        </authorList>
    </citation>
    <scope>NUCLEOTIDE SEQUENCE [LARGE SCALE GENOMIC DNA]</scope>
    <source>
        <strain evidence="2">DM0001</strain>
        <tissue evidence="2">Muscle</tissue>
    </source>
</reference>
<gene>
    <name evidence="2" type="ORF">F7725_017891</name>
</gene>
<feature type="compositionally biased region" description="Basic and acidic residues" evidence="1">
    <location>
        <begin position="145"/>
        <end position="157"/>
    </location>
</feature>
<protein>
    <submittedName>
        <fullName evidence="2">Uncharacterized protein</fullName>
    </submittedName>
</protein>
<sequence>MRIYGVPKEKEGNSMSDFVDQLLKTELALLDTNLQIQRAHRALARKPEKNAPPRSIVVNFLEFTTKEMTPLDRMRIHWDSGTRTYDSAQDAAQELRRRGFSVEVPDRNASELYPKMERLHQTKTWQRVGERSAGGTETASRVSKRLQEYERIPPETN</sequence>
<evidence type="ECO:0000313" key="3">
    <source>
        <dbReference type="Proteomes" id="UP000518266"/>
    </source>
</evidence>
<comment type="caution">
    <text evidence="2">The sequence shown here is derived from an EMBL/GenBank/DDBJ whole genome shotgun (WGS) entry which is preliminary data.</text>
</comment>
<evidence type="ECO:0000256" key="1">
    <source>
        <dbReference type="SAM" id="MobiDB-lite"/>
    </source>
</evidence>
<accession>A0A7J5XPZ5</accession>
<feature type="region of interest" description="Disordered" evidence="1">
    <location>
        <begin position="123"/>
        <end position="157"/>
    </location>
</feature>
<keyword evidence="3" id="KW-1185">Reference proteome</keyword>
<dbReference type="EMBL" id="JAAKFY010000021">
    <property type="protein sequence ID" value="KAF3839174.1"/>
    <property type="molecule type" value="Genomic_DNA"/>
</dbReference>
<evidence type="ECO:0000313" key="2">
    <source>
        <dbReference type="EMBL" id="KAF3839174.1"/>
    </source>
</evidence>
<name>A0A7J5XPZ5_DISMA</name>